<dbReference type="EMBL" id="OP883951">
    <property type="protein sequence ID" value="WAX26041.1"/>
    <property type="molecule type" value="Genomic_DNA"/>
</dbReference>
<evidence type="ECO:0000256" key="1">
    <source>
        <dbReference type="SAM" id="MobiDB-lite"/>
    </source>
</evidence>
<reference evidence="2" key="1">
    <citation type="submission" date="2022-11" db="EMBL/GenBank/DDBJ databases">
        <title>African army ants at the forefront of virome surveillance in deep tropical forests.</title>
        <authorList>
            <person name="Fritz M."/>
            <person name="Reggiardo B."/>
            <person name="Filloux D."/>
            <person name="Claude L."/>
            <person name="Fernandez E."/>
            <person name="Mahe F."/>
            <person name="Kraberger S."/>
            <person name="Custer J.M."/>
            <person name="Becquart P."/>
            <person name="Mebaley T.N."/>
            <person name="Kombila L."/>
            <person name="Lenguiya H."/>
            <person name="Boundenga L."/>
            <person name="Mombo I.M."/>
            <person name="Maganga G.D."/>
            <person name="Niama F.R."/>
            <person name="Koumba J.-S."/>
            <person name="Ogliastro M."/>
            <person name="Yvon M."/>
            <person name="Martin D.P."/>
            <person name="Blanc S."/>
            <person name="Varsani A."/>
            <person name="Leroy E."/>
            <person name="Roumagnac P."/>
        </authorList>
    </citation>
    <scope>NUCLEOTIDE SEQUENCE</scope>
    <source>
        <strain evidence="2">MGN-3_C03</strain>
    </source>
</reference>
<feature type="region of interest" description="Disordered" evidence="1">
    <location>
        <begin position="1"/>
        <end position="33"/>
    </location>
</feature>
<protein>
    <submittedName>
        <fullName evidence="2">Major capsid protein</fullName>
    </submittedName>
</protein>
<evidence type="ECO:0000313" key="2">
    <source>
        <dbReference type="EMBL" id="WAX26041.1"/>
    </source>
</evidence>
<name>A0A9Y1MTL4_9VIRU</name>
<accession>A0A9Y1MTL4</accession>
<sequence length="614" mass="69939">MFKRHGTNSENPAEKGSPAPAAAEKQNPIPRNLPSQSIHLKFVKRGWEEIAPGSLYYLPLCQNPKYMFDTAMINQFNKFRELWHTMEIHTPKARISNLIMLQDDLRVQNNTPTDATAFTQVVYMMKYHPKGQKQYFKLVDIPDEEHMDQVNNLTYKLQPQKPAGESQKSQLIQIEGFKDFESLGILGAKAGLTAGFIPYGPLTFDENQVLQDPYVAPNTSTNTFRTVAGNMKPADNTATFIPPTYCVTFAKNQDSLTFHKYGEAFDIPIRTNIEGMHLMNTPSNDFFNDQYIKVTKDEKEYRYATEFCWPSRNRPWLSRNSYFDINTHPIMSGKHEGTLDHTFLCMPPIRKPNGTLLGQRCSVYLEQEIEITLHANQATFFDNETDDALQVNQDNQIVLRRNVYPTPTVTEAGRGFFCDPKEESKCDTDDEYYVPSQRKKKQKLNAPECYLDTAGGMCQAIHTNQKTLDTTPFCTFTQEAAMPPGAVNLQDDFTTPQKIAIKWEQITDPSTTWFNILSYWESARDTTGSMTIWWGRKEPIDSGSFRLWAFGPNSSGSMTPVIWQNTTAAAANCVKFNVQGWLQKFFAVTKQKCVKKPTKADPEPGDKTSLVFFV</sequence>
<organism evidence="2">
    <name type="scientific">Army ant associated bidensovirus 1</name>
    <dbReference type="NCBI Taxonomy" id="3004028"/>
    <lineage>
        <taxon>Viruses</taxon>
        <taxon>Monodnaviria</taxon>
        <taxon>Shotokuvirae</taxon>
        <taxon>Cossaviricota</taxon>
        <taxon>Mouviricetes</taxon>
        <taxon>Polivirales</taxon>
        <taxon>Bidnaviridae</taxon>
        <taxon>Bidensovirus</taxon>
    </lineage>
</organism>
<proteinExistence type="predicted"/>